<evidence type="ECO:0000256" key="2">
    <source>
        <dbReference type="SAM" id="MobiDB-lite"/>
    </source>
</evidence>
<keyword evidence="1" id="KW-0175">Coiled coil</keyword>
<sequence length="346" mass="39210">MTCVIDLEKEIHCILQSSSKLRNYNSELRDKYIKQEENFDQEKKGWDRERNKWGQKLGGANTEIQKLRTHDLELINEARHLQIENARKDISLAESKAKYTTKLEEIKSLRNEIKLLKGKLDLSQKNSSKKGSEIESLKSKIIELALKITELERLKLEAISKPIVGGDNKKNITRSDDISAISKPSKNLSQYFIRGKNMDPGPLGATLRVIEKIDGIIPNHTDDKSTSISKSPRDETNKDNMLDISIKPDIAPIISENVDLHLAQPENYVSSLIESNSQMRPGLEALPRPIGGIGTIPNIASTLVSPLSAYIFLILLIIAVMWFVVFRREWGLGRKSERLQNAWAKY</sequence>
<feature type="region of interest" description="Disordered" evidence="2">
    <location>
        <begin position="218"/>
        <end position="240"/>
    </location>
</feature>
<evidence type="ECO:0000256" key="3">
    <source>
        <dbReference type="SAM" id="Phobius"/>
    </source>
</evidence>
<dbReference type="EMBL" id="QKWP01002339">
    <property type="protein sequence ID" value="RIB03709.1"/>
    <property type="molecule type" value="Genomic_DNA"/>
</dbReference>
<feature type="transmembrane region" description="Helical" evidence="3">
    <location>
        <begin position="307"/>
        <end position="326"/>
    </location>
</feature>
<dbReference type="AlphaFoldDB" id="A0A397U4N3"/>
<name>A0A397U4N3_9GLOM</name>
<keyword evidence="3" id="KW-1133">Transmembrane helix</keyword>
<proteinExistence type="predicted"/>
<keyword evidence="3" id="KW-0812">Transmembrane</keyword>
<dbReference type="Proteomes" id="UP000266673">
    <property type="component" value="Unassembled WGS sequence"/>
</dbReference>
<keyword evidence="5" id="KW-1185">Reference proteome</keyword>
<organism evidence="4 5">
    <name type="scientific">Gigaspora rosea</name>
    <dbReference type="NCBI Taxonomy" id="44941"/>
    <lineage>
        <taxon>Eukaryota</taxon>
        <taxon>Fungi</taxon>
        <taxon>Fungi incertae sedis</taxon>
        <taxon>Mucoromycota</taxon>
        <taxon>Glomeromycotina</taxon>
        <taxon>Glomeromycetes</taxon>
        <taxon>Diversisporales</taxon>
        <taxon>Gigasporaceae</taxon>
        <taxon>Gigaspora</taxon>
    </lineage>
</organism>
<evidence type="ECO:0000313" key="5">
    <source>
        <dbReference type="Proteomes" id="UP000266673"/>
    </source>
</evidence>
<feature type="coiled-coil region" evidence="1">
    <location>
        <begin position="92"/>
        <end position="154"/>
    </location>
</feature>
<evidence type="ECO:0000256" key="1">
    <source>
        <dbReference type="SAM" id="Coils"/>
    </source>
</evidence>
<comment type="caution">
    <text evidence="4">The sequence shown here is derived from an EMBL/GenBank/DDBJ whole genome shotgun (WGS) entry which is preliminary data.</text>
</comment>
<evidence type="ECO:0000313" key="4">
    <source>
        <dbReference type="EMBL" id="RIB03709.1"/>
    </source>
</evidence>
<keyword evidence="3" id="KW-0472">Membrane</keyword>
<reference evidence="4 5" key="1">
    <citation type="submission" date="2018-06" db="EMBL/GenBank/DDBJ databases">
        <title>Comparative genomics reveals the genomic features of Rhizophagus irregularis, R. cerebriforme, R. diaphanum and Gigaspora rosea, and their symbiotic lifestyle signature.</title>
        <authorList>
            <person name="Morin E."/>
            <person name="San Clemente H."/>
            <person name="Chen E.C.H."/>
            <person name="De La Providencia I."/>
            <person name="Hainaut M."/>
            <person name="Kuo A."/>
            <person name="Kohler A."/>
            <person name="Murat C."/>
            <person name="Tang N."/>
            <person name="Roy S."/>
            <person name="Loubradou J."/>
            <person name="Henrissat B."/>
            <person name="Grigoriev I.V."/>
            <person name="Corradi N."/>
            <person name="Roux C."/>
            <person name="Martin F.M."/>
        </authorList>
    </citation>
    <scope>NUCLEOTIDE SEQUENCE [LARGE SCALE GENOMIC DNA]</scope>
    <source>
        <strain evidence="4 5">DAOM 194757</strain>
    </source>
</reference>
<gene>
    <name evidence="4" type="ORF">C2G38_2224293</name>
</gene>
<protein>
    <submittedName>
        <fullName evidence="4">Uncharacterized protein</fullName>
    </submittedName>
</protein>
<dbReference type="OrthoDB" id="2431315at2759"/>
<accession>A0A397U4N3</accession>